<protein>
    <submittedName>
        <fullName evidence="2">(African queen) hypothetical protein</fullName>
    </submittedName>
</protein>
<dbReference type="EMBL" id="CAKASE010000083">
    <property type="protein sequence ID" value="CAG9585641.1"/>
    <property type="molecule type" value="Genomic_DNA"/>
</dbReference>
<feature type="region of interest" description="Disordered" evidence="1">
    <location>
        <begin position="1"/>
        <end position="24"/>
    </location>
</feature>
<gene>
    <name evidence="2" type="ORF">DCHRY22_LOCUS16009</name>
</gene>
<name>A0A8J2R8U2_9NEOP</name>
<feature type="region of interest" description="Disordered" evidence="1">
    <location>
        <begin position="80"/>
        <end position="107"/>
    </location>
</feature>
<organism evidence="2 3">
    <name type="scientific">Danaus chrysippus</name>
    <name type="common">African queen</name>
    <dbReference type="NCBI Taxonomy" id="151541"/>
    <lineage>
        <taxon>Eukaryota</taxon>
        <taxon>Metazoa</taxon>
        <taxon>Ecdysozoa</taxon>
        <taxon>Arthropoda</taxon>
        <taxon>Hexapoda</taxon>
        <taxon>Insecta</taxon>
        <taxon>Pterygota</taxon>
        <taxon>Neoptera</taxon>
        <taxon>Endopterygota</taxon>
        <taxon>Lepidoptera</taxon>
        <taxon>Glossata</taxon>
        <taxon>Ditrysia</taxon>
        <taxon>Papilionoidea</taxon>
        <taxon>Nymphalidae</taxon>
        <taxon>Danainae</taxon>
        <taxon>Danaini</taxon>
        <taxon>Danaina</taxon>
        <taxon>Danaus</taxon>
        <taxon>Anosia</taxon>
    </lineage>
</organism>
<evidence type="ECO:0000313" key="3">
    <source>
        <dbReference type="Proteomes" id="UP000789524"/>
    </source>
</evidence>
<feature type="compositionally biased region" description="Pro residues" evidence="1">
    <location>
        <begin position="94"/>
        <end position="107"/>
    </location>
</feature>
<sequence>MSKARQDVSSEGGAASPTLGRWPPRWGCGPHPDFEYPWVRTPAAWFRPADALRLRASEDAVGTAPGVARLHYRLPARDCRAAAHPSTQSRRPRPPPAASPRTTPPPHRFIHSIQLFIRAARWTRARHHAPHQHVNARHVLLAPAPSPPHARPPTEHAHRSPPAPLLLQHQQMNSSIYILTQ</sequence>
<comment type="caution">
    <text evidence="2">The sequence shown here is derived from an EMBL/GenBank/DDBJ whole genome shotgun (WGS) entry which is preliminary data.</text>
</comment>
<evidence type="ECO:0000256" key="1">
    <source>
        <dbReference type="SAM" id="MobiDB-lite"/>
    </source>
</evidence>
<evidence type="ECO:0000313" key="2">
    <source>
        <dbReference type="EMBL" id="CAG9585641.1"/>
    </source>
</evidence>
<dbReference type="Proteomes" id="UP000789524">
    <property type="component" value="Unassembled WGS sequence"/>
</dbReference>
<dbReference type="OrthoDB" id="7486488at2759"/>
<accession>A0A8J2R8U2</accession>
<proteinExistence type="predicted"/>
<keyword evidence="3" id="KW-1185">Reference proteome</keyword>
<reference evidence="2" key="1">
    <citation type="submission" date="2021-09" db="EMBL/GenBank/DDBJ databases">
        <authorList>
            <person name="Martin H S."/>
        </authorList>
    </citation>
    <scope>NUCLEOTIDE SEQUENCE</scope>
</reference>
<dbReference type="AlphaFoldDB" id="A0A8J2R8U2"/>